<sequence>MVNADPVPITAAPMTTTLSHAASASSSGNNDQWRIFVGLALLAAAYIFRIELVRFTLTLAKRSAPGLIVWIKQFEKILMRPISWVVFVLMVWLSTYVMQLSDLLGIKEDLLGSIIQLLLGIPLIWTVICLCNYVTWGIIRVKGWNRATSKDDDDYNRVMIITEGIAVIRILLIATVVSTFMIGGIGEITQFDSSQISTVAILVVEIVVVLGGHTWLKNTLGGLLALFDEQVKSGSHVRFHGHEGVIERLFLQCFSLRRYDKGLVYVPNGLLLEHSVEINTKTIDRQSVISIHVDHSTTSSTMRKLIQELDNLLTRRVTEDTRKRRNTVLGLERKTRGFMDAAEPLKAIADQDEGSQVRFWISIAAPYVIQVVYYTHEQHLRAVQVEKTELILRITELLAAESIKLHGAQNESRPLPSGDALRTPRLHTRFVEPILEFDEERDIDALQRAASDSSVLRQRRSHIVSA</sequence>
<dbReference type="PANTHER" id="PTHR30221:SF1">
    <property type="entry name" value="SMALL-CONDUCTANCE MECHANOSENSITIVE CHANNEL"/>
    <property type="match status" value="1"/>
</dbReference>
<name>A0A8K1C4J5_PYTOL</name>
<dbReference type="InterPro" id="IPR006685">
    <property type="entry name" value="MscS_channel_2nd"/>
</dbReference>
<keyword evidence="1" id="KW-1133">Transmembrane helix</keyword>
<feature type="transmembrane region" description="Helical" evidence="1">
    <location>
        <begin position="35"/>
        <end position="57"/>
    </location>
</feature>
<evidence type="ECO:0000259" key="2">
    <source>
        <dbReference type="Pfam" id="PF00924"/>
    </source>
</evidence>
<dbReference type="GO" id="GO:0016020">
    <property type="term" value="C:membrane"/>
    <property type="evidence" value="ECO:0007669"/>
    <property type="project" value="InterPro"/>
</dbReference>
<keyword evidence="1" id="KW-0812">Transmembrane</keyword>
<protein>
    <recommendedName>
        <fullName evidence="2">Mechanosensitive ion channel MscS domain-containing protein</fullName>
    </recommendedName>
</protein>
<evidence type="ECO:0000256" key="1">
    <source>
        <dbReference type="SAM" id="Phobius"/>
    </source>
</evidence>
<dbReference type="Pfam" id="PF00924">
    <property type="entry name" value="MS_channel_2nd"/>
    <property type="match status" value="1"/>
</dbReference>
<dbReference type="OrthoDB" id="124973at2759"/>
<dbReference type="InterPro" id="IPR010920">
    <property type="entry name" value="LSM_dom_sf"/>
</dbReference>
<keyword evidence="1" id="KW-0472">Membrane</keyword>
<accession>A0A8K1C4J5</accession>
<dbReference type="SUPFAM" id="SSF50182">
    <property type="entry name" value="Sm-like ribonucleoproteins"/>
    <property type="match status" value="1"/>
</dbReference>
<evidence type="ECO:0000313" key="3">
    <source>
        <dbReference type="EMBL" id="TMW56377.1"/>
    </source>
</evidence>
<dbReference type="Proteomes" id="UP000794436">
    <property type="component" value="Unassembled WGS sequence"/>
</dbReference>
<feature type="transmembrane region" description="Helical" evidence="1">
    <location>
        <begin position="160"/>
        <end position="183"/>
    </location>
</feature>
<organism evidence="3 4">
    <name type="scientific">Pythium oligandrum</name>
    <name type="common">Mycoparasitic fungus</name>
    <dbReference type="NCBI Taxonomy" id="41045"/>
    <lineage>
        <taxon>Eukaryota</taxon>
        <taxon>Sar</taxon>
        <taxon>Stramenopiles</taxon>
        <taxon>Oomycota</taxon>
        <taxon>Peronosporomycetes</taxon>
        <taxon>Pythiales</taxon>
        <taxon>Pythiaceae</taxon>
        <taxon>Pythium</taxon>
    </lineage>
</organism>
<dbReference type="EMBL" id="SPLM01000145">
    <property type="protein sequence ID" value="TMW56377.1"/>
    <property type="molecule type" value="Genomic_DNA"/>
</dbReference>
<dbReference type="AlphaFoldDB" id="A0A8K1C4J5"/>
<feature type="transmembrane region" description="Helical" evidence="1">
    <location>
        <begin position="110"/>
        <end position="139"/>
    </location>
</feature>
<gene>
    <name evidence="3" type="ORF">Poli38472_006387</name>
</gene>
<feature type="transmembrane region" description="Helical" evidence="1">
    <location>
        <begin position="195"/>
        <end position="216"/>
    </location>
</feature>
<feature type="domain" description="Mechanosensitive ion channel MscS" evidence="2">
    <location>
        <begin position="216"/>
        <end position="276"/>
    </location>
</feature>
<evidence type="ECO:0000313" key="4">
    <source>
        <dbReference type="Proteomes" id="UP000794436"/>
    </source>
</evidence>
<reference evidence="3" key="1">
    <citation type="submission" date="2019-03" db="EMBL/GenBank/DDBJ databases">
        <title>Long read genome sequence of the mycoparasitic Pythium oligandrum ATCC 38472 isolated from sugarbeet rhizosphere.</title>
        <authorList>
            <person name="Gaulin E."/>
        </authorList>
    </citation>
    <scope>NUCLEOTIDE SEQUENCE</scope>
    <source>
        <strain evidence="3">ATCC 38472_TT</strain>
    </source>
</reference>
<dbReference type="InterPro" id="IPR045275">
    <property type="entry name" value="MscS_archaea/bacteria_type"/>
</dbReference>
<dbReference type="GO" id="GO:0008381">
    <property type="term" value="F:mechanosensitive monoatomic ion channel activity"/>
    <property type="evidence" value="ECO:0007669"/>
    <property type="project" value="InterPro"/>
</dbReference>
<dbReference type="PANTHER" id="PTHR30221">
    <property type="entry name" value="SMALL-CONDUCTANCE MECHANOSENSITIVE CHANNEL"/>
    <property type="match status" value="1"/>
</dbReference>
<keyword evidence="4" id="KW-1185">Reference proteome</keyword>
<proteinExistence type="predicted"/>
<feature type="transmembrane region" description="Helical" evidence="1">
    <location>
        <begin position="77"/>
        <end position="98"/>
    </location>
</feature>
<comment type="caution">
    <text evidence="3">The sequence shown here is derived from an EMBL/GenBank/DDBJ whole genome shotgun (WGS) entry which is preliminary data.</text>
</comment>